<accession>A0A2K3M1I1</accession>
<dbReference type="Proteomes" id="UP000236291">
    <property type="component" value="Unassembled WGS sequence"/>
</dbReference>
<reference evidence="1 2" key="2">
    <citation type="journal article" date="2017" name="Front. Plant Sci.">
        <title>Gene Classification and Mining of Molecular Markers Useful in Red Clover (Trifolium pratense) Breeding.</title>
        <authorList>
            <person name="Istvanek J."/>
            <person name="Dluhosova J."/>
            <person name="Dluhos P."/>
            <person name="Patkova L."/>
            <person name="Nedelnik J."/>
            <person name="Repkova J."/>
        </authorList>
    </citation>
    <scope>NUCLEOTIDE SEQUENCE [LARGE SCALE GENOMIC DNA]</scope>
    <source>
        <strain evidence="2">cv. Tatra</strain>
        <tissue evidence="1">Young leaves</tissue>
    </source>
</reference>
<protein>
    <submittedName>
        <fullName evidence="1">Uncharacterized protein</fullName>
    </submittedName>
</protein>
<dbReference type="AlphaFoldDB" id="A0A2K3M1I1"/>
<sequence>MLREGNVCANFLAKLGARHPEAYSPLATPPYGMSLLLLA</sequence>
<name>A0A2K3M1I1_TRIPR</name>
<proteinExistence type="predicted"/>
<gene>
    <name evidence="1" type="ORF">L195_g040719</name>
</gene>
<evidence type="ECO:0000313" key="1">
    <source>
        <dbReference type="EMBL" id="PNX84656.1"/>
    </source>
</evidence>
<comment type="caution">
    <text evidence="1">The sequence shown here is derived from an EMBL/GenBank/DDBJ whole genome shotgun (WGS) entry which is preliminary data.</text>
</comment>
<organism evidence="1 2">
    <name type="scientific">Trifolium pratense</name>
    <name type="common">Red clover</name>
    <dbReference type="NCBI Taxonomy" id="57577"/>
    <lineage>
        <taxon>Eukaryota</taxon>
        <taxon>Viridiplantae</taxon>
        <taxon>Streptophyta</taxon>
        <taxon>Embryophyta</taxon>
        <taxon>Tracheophyta</taxon>
        <taxon>Spermatophyta</taxon>
        <taxon>Magnoliopsida</taxon>
        <taxon>eudicotyledons</taxon>
        <taxon>Gunneridae</taxon>
        <taxon>Pentapetalae</taxon>
        <taxon>rosids</taxon>
        <taxon>fabids</taxon>
        <taxon>Fabales</taxon>
        <taxon>Fabaceae</taxon>
        <taxon>Papilionoideae</taxon>
        <taxon>50 kb inversion clade</taxon>
        <taxon>NPAAA clade</taxon>
        <taxon>Hologalegina</taxon>
        <taxon>IRL clade</taxon>
        <taxon>Trifolieae</taxon>
        <taxon>Trifolium</taxon>
    </lineage>
</organism>
<reference evidence="1 2" key="1">
    <citation type="journal article" date="2014" name="Am. J. Bot.">
        <title>Genome assembly and annotation for red clover (Trifolium pratense; Fabaceae).</title>
        <authorList>
            <person name="Istvanek J."/>
            <person name="Jaros M."/>
            <person name="Krenek A."/>
            <person name="Repkova J."/>
        </authorList>
    </citation>
    <scope>NUCLEOTIDE SEQUENCE [LARGE SCALE GENOMIC DNA]</scope>
    <source>
        <strain evidence="2">cv. Tatra</strain>
        <tissue evidence="1">Young leaves</tissue>
    </source>
</reference>
<dbReference type="EMBL" id="ASHM01046884">
    <property type="protein sequence ID" value="PNX84656.1"/>
    <property type="molecule type" value="Genomic_DNA"/>
</dbReference>
<feature type="non-terminal residue" evidence="1">
    <location>
        <position position="39"/>
    </location>
</feature>
<evidence type="ECO:0000313" key="2">
    <source>
        <dbReference type="Proteomes" id="UP000236291"/>
    </source>
</evidence>